<evidence type="ECO:0000313" key="11">
    <source>
        <dbReference type="EMBL" id="MFI6497565.1"/>
    </source>
</evidence>
<dbReference type="InterPro" id="IPR019933">
    <property type="entry name" value="DivIVA_domain"/>
</dbReference>
<accession>A0ABW7YNU5</accession>
<feature type="region of interest" description="Disordered" evidence="10">
    <location>
        <begin position="74"/>
        <end position="104"/>
    </location>
</feature>
<evidence type="ECO:0000256" key="3">
    <source>
        <dbReference type="ARBA" id="ARBA00018787"/>
    </source>
</evidence>
<evidence type="ECO:0000256" key="9">
    <source>
        <dbReference type="SAM" id="Coils"/>
    </source>
</evidence>
<feature type="coiled-coil region" evidence="9">
    <location>
        <begin position="139"/>
        <end position="217"/>
    </location>
</feature>
<evidence type="ECO:0000256" key="10">
    <source>
        <dbReference type="SAM" id="MobiDB-lite"/>
    </source>
</evidence>
<gene>
    <name evidence="11" type="ORF">ACIBG2_09280</name>
</gene>
<evidence type="ECO:0000256" key="7">
    <source>
        <dbReference type="ARBA" id="ARBA00023306"/>
    </source>
</evidence>
<dbReference type="Proteomes" id="UP001612741">
    <property type="component" value="Unassembled WGS sequence"/>
</dbReference>
<keyword evidence="7" id="KW-0131">Cell cycle</keyword>
<comment type="similarity">
    <text evidence="2">Belongs to the DivIVA family.</text>
</comment>
<keyword evidence="5" id="KW-0132">Cell division</keyword>
<name>A0ABW7YNU5_9ACTN</name>
<proteinExistence type="inferred from homology"/>
<protein>
    <recommendedName>
        <fullName evidence="3">Cell wall synthesis protein Wag31</fullName>
    </recommendedName>
    <alternativeName>
        <fullName evidence="8">Antigen 84</fullName>
    </alternativeName>
</protein>
<evidence type="ECO:0000256" key="8">
    <source>
        <dbReference type="ARBA" id="ARBA00031737"/>
    </source>
</evidence>
<dbReference type="Gene3D" id="6.10.250.660">
    <property type="match status" value="1"/>
</dbReference>
<feature type="compositionally biased region" description="Pro residues" evidence="10">
    <location>
        <begin position="83"/>
        <end position="104"/>
    </location>
</feature>
<dbReference type="NCBIfam" id="TIGR03544">
    <property type="entry name" value="DivI1A_domain"/>
    <property type="match status" value="1"/>
</dbReference>
<keyword evidence="4" id="KW-0963">Cytoplasm</keyword>
<evidence type="ECO:0000256" key="6">
    <source>
        <dbReference type="ARBA" id="ARBA00023054"/>
    </source>
</evidence>
<dbReference type="PANTHER" id="PTHR35794:SF2">
    <property type="entry name" value="CELL DIVISION PROTEIN DIVIVA"/>
    <property type="match status" value="1"/>
</dbReference>
<dbReference type="EMBL" id="JBITGY010000002">
    <property type="protein sequence ID" value="MFI6497565.1"/>
    <property type="molecule type" value="Genomic_DNA"/>
</dbReference>
<feature type="region of interest" description="Disordered" evidence="10">
    <location>
        <begin position="244"/>
        <end position="290"/>
    </location>
</feature>
<dbReference type="PANTHER" id="PTHR35794">
    <property type="entry name" value="CELL DIVISION PROTEIN DIVIVA"/>
    <property type="match status" value="1"/>
</dbReference>
<keyword evidence="12" id="KW-1185">Reference proteome</keyword>
<reference evidence="11 12" key="1">
    <citation type="submission" date="2024-10" db="EMBL/GenBank/DDBJ databases">
        <title>The Natural Products Discovery Center: Release of the First 8490 Sequenced Strains for Exploring Actinobacteria Biosynthetic Diversity.</title>
        <authorList>
            <person name="Kalkreuter E."/>
            <person name="Kautsar S.A."/>
            <person name="Yang D."/>
            <person name="Bader C.D."/>
            <person name="Teijaro C.N."/>
            <person name="Fluegel L."/>
            <person name="Davis C.M."/>
            <person name="Simpson J.R."/>
            <person name="Lauterbach L."/>
            <person name="Steele A.D."/>
            <person name="Gui C."/>
            <person name="Meng S."/>
            <person name="Li G."/>
            <person name="Viehrig K."/>
            <person name="Ye F."/>
            <person name="Su P."/>
            <person name="Kiefer A.F."/>
            <person name="Nichols A."/>
            <person name="Cepeda A.J."/>
            <person name="Yan W."/>
            <person name="Fan B."/>
            <person name="Jiang Y."/>
            <person name="Adhikari A."/>
            <person name="Zheng C.-J."/>
            <person name="Schuster L."/>
            <person name="Cowan T.M."/>
            <person name="Smanski M.J."/>
            <person name="Chevrette M.G."/>
            <person name="De Carvalho L.P.S."/>
            <person name="Shen B."/>
        </authorList>
    </citation>
    <scope>NUCLEOTIDE SEQUENCE [LARGE SCALE GENOMIC DNA]</scope>
    <source>
        <strain evidence="11 12">NPDC050545</strain>
    </source>
</reference>
<dbReference type="InterPro" id="IPR007793">
    <property type="entry name" value="DivIVA_fam"/>
</dbReference>
<sequence>MPLTPADVRNKQFSTTRLRPGYDEEEVDAFLDEVEAELDRLIQENEELRAKLAECLRGKVPGGMNMPMASAPVQEPKVEMQLPPQPEPLRAPEPQPMPPQPQPQPVAMNMPPAEDNMDTAARVLALAQQTADQAIADARREADETVTRARREADEILTKARRQAEQVIGDARARAETLERDAQERHRQAMGSLVQTRDELERKVEELRSFEREYRSRLKLYLENQLAELNVSAEGSGGFPVMSGAPGAPAMTHAVPQGGQPPLPGGPSPFGAEAPQGAFPGADGPHNDRR</sequence>
<evidence type="ECO:0000256" key="5">
    <source>
        <dbReference type="ARBA" id="ARBA00022618"/>
    </source>
</evidence>
<organism evidence="11 12">
    <name type="scientific">Nonomuraea typhae</name>
    <dbReference type="NCBI Taxonomy" id="2603600"/>
    <lineage>
        <taxon>Bacteria</taxon>
        <taxon>Bacillati</taxon>
        <taxon>Actinomycetota</taxon>
        <taxon>Actinomycetes</taxon>
        <taxon>Streptosporangiales</taxon>
        <taxon>Streptosporangiaceae</taxon>
        <taxon>Nonomuraea</taxon>
    </lineage>
</organism>
<keyword evidence="6 9" id="KW-0175">Coiled coil</keyword>
<dbReference type="RefSeq" id="WP_397080480.1">
    <property type="nucleotide sequence ID" value="NZ_JBITGY010000002.1"/>
</dbReference>
<feature type="region of interest" description="Disordered" evidence="10">
    <location>
        <begin position="1"/>
        <end position="21"/>
    </location>
</feature>
<evidence type="ECO:0000256" key="1">
    <source>
        <dbReference type="ARBA" id="ARBA00004496"/>
    </source>
</evidence>
<comment type="subcellular location">
    <subcellularLocation>
        <location evidence="1">Cytoplasm</location>
    </subcellularLocation>
</comment>
<comment type="caution">
    <text evidence="11">The sequence shown here is derived from an EMBL/GenBank/DDBJ whole genome shotgun (WGS) entry which is preliminary data.</text>
</comment>
<feature type="coiled-coil region" evidence="9">
    <location>
        <begin position="24"/>
        <end position="58"/>
    </location>
</feature>
<dbReference type="Pfam" id="PF05103">
    <property type="entry name" value="DivIVA"/>
    <property type="match status" value="1"/>
</dbReference>
<evidence type="ECO:0000313" key="12">
    <source>
        <dbReference type="Proteomes" id="UP001612741"/>
    </source>
</evidence>
<evidence type="ECO:0000256" key="2">
    <source>
        <dbReference type="ARBA" id="ARBA00009008"/>
    </source>
</evidence>
<evidence type="ECO:0000256" key="4">
    <source>
        <dbReference type="ARBA" id="ARBA00022490"/>
    </source>
</evidence>